<dbReference type="AlphaFoldDB" id="A0A6A6TM57"/>
<dbReference type="InterPro" id="IPR011333">
    <property type="entry name" value="SKP1/BTB/POZ_sf"/>
</dbReference>
<keyword evidence="4" id="KW-1185">Reference proteome</keyword>
<feature type="compositionally biased region" description="Acidic residues" evidence="1">
    <location>
        <begin position="54"/>
        <end position="65"/>
    </location>
</feature>
<dbReference type="PROSITE" id="PS50097">
    <property type="entry name" value="BTB"/>
    <property type="match status" value="1"/>
</dbReference>
<feature type="domain" description="BTB" evidence="2">
    <location>
        <begin position="143"/>
        <end position="205"/>
    </location>
</feature>
<evidence type="ECO:0000313" key="4">
    <source>
        <dbReference type="Proteomes" id="UP000799324"/>
    </source>
</evidence>
<proteinExistence type="predicted"/>
<evidence type="ECO:0000313" key="3">
    <source>
        <dbReference type="EMBL" id="KAF2661159.1"/>
    </source>
</evidence>
<name>A0A6A6TM57_9PLEO</name>
<gene>
    <name evidence="3" type="ORF">K491DRAFT_674139</name>
</gene>
<sequence>MGNIERLEGELESDGTRNDTELMDYEQAEEIDDIHSITSSDELLKEVTAALHEEEQDDTGFDDELPQSSTTFGSPLLRTPANLSYATPSRTQDWLTSQPYIPSSPPPFRPTYHRPYIEPEAPARGQISYSEPKIKVIVGPDPEDPLFNYTQRTFFVPAALLSSNSTFFAAKLAAGNTTIHLPDFTPTMFQYFVDFTHSNIFSLNKNAADFALLPAHVDAWVLGFALGSSVFMAAAMKTLYSIFWRQRKLAQSPITAADVLYVVGQTPPGSSLRALFFDAVTAHWTRFEAFNIGNAMVVDGSGVSWSTVYNHCADFRATLAVGLVVVDKRRGQLLGEIEDYVSGRLQPGVRVREVVNALAEDQ</sequence>
<evidence type="ECO:0000259" key="2">
    <source>
        <dbReference type="PROSITE" id="PS50097"/>
    </source>
</evidence>
<dbReference type="Proteomes" id="UP000799324">
    <property type="component" value="Unassembled WGS sequence"/>
</dbReference>
<feature type="region of interest" description="Disordered" evidence="1">
    <location>
        <begin position="1"/>
        <end position="20"/>
    </location>
</feature>
<protein>
    <recommendedName>
        <fullName evidence="2">BTB domain-containing protein</fullName>
    </recommendedName>
</protein>
<dbReference type="SUPFAM" id="SSF54695">
    <property type="entry name" value="POZ domain"/>
    <property type="match status" value="1"/>
</dbReference>
<feature type="region of interest" description="Disordered" evidence="1">
    <location>
        <begin position="54"/>
        <end position="79"/>
    </location>
</feature>
<accession>A0A6A6TM57</accession>
<evidence type="ECO:0000256" key="1">
    <source>
        <dbReference type="SAM" id="MobiDB-lite"/>
    </source>
</evidence>
<organism evidence="3 4">
    <name type="scientific">Lophiostoma macrostomum CBS 122681</name>
    <dbReference type="NCBI Taxonomy" id="1314788"/>
    <lineage>
        <taxon>Eukaryota</taxon>
        <taxon>Fungi</taxon>
        <taxon>Dikarya</taxon>
        <taxon>Ascomycota</taxon>
        <taxon>Pezizomycotina</taxon>
        <taxon>Dothideomycetes</taxon>
        <taxon>Pleosporomycetidae</taxon>
        <taxon>Pleosporales</taxon>
        <taxon>Lophiostomataceae</taxon>
        <taxon>Lophiostoma</taxon>
    </lineage>
</organism>
<dbReference type="OrthoDB" id="3685561at2759"/>
<dbReference type="EMBL" id="MU004295">
    <property type="protein sequence ID" value="KAF2661159.1"/>
    <property type="molecule type" value="Genomic_DNA"/>
</dbReference>
<reference evidence="3" key="1">
    <citation type="journal article" date="2020" name="Stud. Mycol.">
        <title>101 Dothideomycetes genomes: a test case for predicting lifestyles and emergence of pathogens.</title>
        <authorList>
            <person name="Haridas S."/>
            <person name="Albert R."/>
            <person name="Binder M."/>
            <person name="Bloem J."/>
            <person name="Labutti K."/>
            <person name="Salamov A."/>
            <person name="Andreopoulos B."/>
            <person name="Baker S."/>
            <person name="Barry K."/>
            <person name="Bills G."/>
            <person name="Bluhm B."/>
            <person name="Cannon C."/>
            <person name="Castanera R."/>
            <person name="Culley D."/>
            <person name="Daum C."/>
            <person name="Ezra D."/>
            <person name="Gonzalez J."/>
            <person name="Henrissat B."/>
            <person name="Kuo A."/>
            <person name="Liang C."/>
            <person name="Lipzen A."/>
            <person name="Lutzoni F."/>
            <person name="Magnuson J."/>
            <person name="Mondo S."/>
            <person name="Nolan M."/>
            <person name="Ohm R."/>
            <person name="Pangilinan J."/>
            <person name="Park H.-J."/>
            <person name="Ramirez L."/>
            <person name="Alfaro M."/>
            <person name="Sun H."/>
            <person name="Tritt A."/>
            <person name="Yoshinaga Y."/>
            <person name="Zwiers L.-H."/>
            <person name="Turgeon B."/>
            <person name="Goodwin S."/>
            <person name="Spatafora J."/>
            <person name="Crous P."/>
            <person name="Grigoriev I."/>
        </authorList>
    </citation>
    <scope>NUCLEOTIDE SEQUENCE</scope>
    <source>
        <strain evidence="3">CBS 122681</strain>
    </source>
</reference>
<dbReference type="InterPro" id="IPR000210">
    <property type="entry name" value="BTB/POZ_dom"/>
</dbReference>